<evidence type="ECO:0000256" key="6">
    <source>
        <dbReference type="ARBA" id="ARBA00012483"/>
    </source>
</evidence>
<evidence type="ECO:0000256" key="9">
    <source>
        <dbReference type="ARBA" id="ARBA00022786"/>
    </source>
</evidence>
<reference evidence="13" key="1">
    <citation type="submission" date="2023-08" db="EMBL/GenBank/DDBJ databases">
        <title>Draft sequence of the Babesia gibsoni genome.</title>
        <authorList>
            <person name="Yamagishi J.Y."/>
            <person name="Xuan X.X."/>
        </authorList>
    </citation>
    <scope>NUCLEOTIDE SEQUENCE</scope>
    <source>
        <strain evidence="13">Azabu</strain>
    </source>
</reference>
<dbReference type="InterPro" id="IPR013083">
    <property type="entry name" value="Znf_RING/FYVE/PHD"/>
</dbReference>
<evidence type="ECO:0000256" key="2">
    <source>
        <dbReference type="ARBA" id="ARBA00004123"/>
    </source>
</evidence>
<dbReference type="AlphaFoldDB" id="A0AAD8PE67"/>
<dbReference type="GO" id="GO:0036503">
    <property type="term" value="P:ERAD pathway"/>
    <property type="evidence" value="ECO:0007669"/>
    <property type="project" value="InterPro"/>
</dbReference>
<evidence type="ECO:0000256" key="11">
    <source>
        <dbReference type="SAM" id="MobiDB-lite"/>
    </source>
</evidence>
<dbReference type="InterPro" id="IPR003613">
    <property type="entry name" value="Ubox_domain"/>
</dbReference>
<evidence type="ECO:0000256" key="7">
    <source>
        <dbReference type="ARBA" id="ARBA00022490"/>
    </source>
</evidence>
<dbReference type="PANTHER" id="PTHR13931">
    <property type="entry name" value="UBIQUITINATION FACTOR E4"/>
    <property type="match status" value="1"/>
</dbReference>
<dbReference type="GO" id="GO:0005634">
    <property type="term" value="C:nucleus"/>
    <property type="evidence" value="ECO:0007669"/>
    <property type="project" value="UniProtKB-SubCell"/>
</dbReference>
<keyword evidence="8" id="KW-0808">Transferase</keyword>
<dbReference type="GO" id="GO:0006511">
    <property type="term" value="P:ubiquitin-dependent protein catabolic process"/>
    <property type="evidence" value="ECO:0007669"/>
    <property type="project" value="InterPro"/>
</dbReference>
<dbReference type="GO" id="GO:0034450">
    <property type="term" value="F:ubiquitin-ubiquitin ligase activity"/>
    <property type="evidence" value="ECO:0007669"/>
    <property type="project" value="InterPro"/>
</dbReference>
<proteinExistence type="inferred from homology"/>
<dbReference type="PANTHER" id="PTHR13931:SF2">
    <property type="entry name" value="UBIQUITIN CONJUGATION FACTOR E4 B"/>
    <property type="match status" value="1"/>
</dbReference>
<gene>
    <name evidence="13" type="ORF">BgAZ_203230</name>
</gene>
<keyword evidence="7" id="KW-0963">Cytoplasm</keyword>
<accession>A0AAD8PE67</accession>
<keyword evidence="9" id="KW-0833">Ubl conjugation pathway</keyword>
<keyword evidence="14" id="KW-1185">Reference proteome</keyword>
<evidence type="ECO:0000256" key="1">
    <source>
        <dbReference type="ARBA" id="ARBA00000900"/>
    </source>
</evidence>
<evidence type="ECO:0000256" key="10">
    <source>
        <dbReference type="ARBA" id="ARBA00023242"/>
    </source>
</evidence>
<dbReference type="FunFam" id="3.30.40.10:FF:000055">
    <property type="entry name" value="Ubiquitin conjugation factor e4 a"/>
    <property type="match status" value="1"/>
</dbReference>
<feature type="domain" description="U-box" evidence="12">
    <location>
        <begin position="1020"/>
        <end position="1094"/>
    </location>
</feature>
<feature type="compositionally biased region" description="Basic and acidic residues" evidence="11">
    <location>
        <begin position="812"/>
        <end position="821"/>
    </location>
</feature>
<dbReference type="SUPFAM" id="SSF57850">
    <property type="entry name" value="RING/U-box"/>
    <property type="match status" value="1"/>
</dbReference>
<dbReference type="Pfam" id="PF04564">
    <property type="entry name" value="U-box"/>
    <property type="match status" value="1"/>
</dbReference>
<evidence type="ECO:0000256" key="8">
    <source>
        <dbReference type="ARBA" id="ARBA00022679"/>
    </source>
</evidence>
<name>A0AAD8PE67_BABGI</name>
<dbReference type="GO" id="GO:0000209">
    <property type="term" value="P:protein polyubiquitination"/>
    <property type="evidence" value="ECO:0007669"/>
    <property type="project" value="TreeGrafter"/>
</dbReference>
<comment type="pathway">
    <text evidence="4">Protein modification; protein ubiquitination.</text>
</comment>
<evidence type="ECO:0000256" key="3">
    <source>
        <dbReference type="ARBA" id="ARBA00004496"/>
    </source>
</evidence>
<comment type="subcellular location">
    <subcellularLocation>
        <location evidence="3">Cytoplasm</location>
    </subcellularLocation>
    <subcellularLocation>
        <location evidence="2">Nucleus</location>
    </subcellularLocation>
</comment>
<dbReference type="EC" id="2.3.2.27" evidence="6"/>
<dbReference type="GO" id="GO:0005737">
    <property type="term" value="C:cytoplasm"/>
    <property type="evidence" value="ECO:0007669"/>
    <property type="project" value="UniProtKB-SubCell"/>
</dbReference>
<evidence type="ECO:0000256" key="5">
    <source>
        <dbReference type="ARBA" id="ARBA00007434"/>
    </source>
</evidence>
<comment type="catalytic activity">
    <reaction evidence="1">
        <text>S-ubiquitinyl-[E2 ubiquitin-conjugating enzyme]-L-cysteine + [acceptor protein]-L-lysine = [E2 ubiquitin-conjugating enzyme]-L-cysteine + N(6)-ubiquitinyl-[acceptor protein]-L-lysine.</text>
        <dbReference type="EC" id="2.3.2.27"/>
    </reaction>
</comment>
<feature type="region of interest" description="Disordered" evidence="11">
    <location>
        <begin position="812"/>
        <end position="843"/>
    </location>
</feature>
<dbReference type="Proteomes" id="UP001230268">
    <property type="component" value="Unassembled WGS sequence"/>
</dbReference>
<sequence>MVQAEIVDHVVKYILNVALRKSERTQHPEERFYVGQFYTRLKNIPTTEGLVITENDLESVVWAAVFACILHNRSPLVMLCDAYSRCVQDKSTVDAICASHLQSKPCNGDAASKDIRNEVTDAVSLSKKEVVSTSMLLLLCPSLFDIEVLVEKKELKKQPFNILDDEVRCKMFAEVVTKRTSASFVKDLLVQMNDNDKAAAEVELYRLFDHIRRNLSQMPIGDAPTTELAALSNIASSKEAAPVLASWLMSHDLSNMSWNMCGVKREIMSLLGRIFTSLPMIEEHLESAKIVGAQRAAYENGRSARQNYFLGKKDIASLRMSFASLRVDHESYIDQVANFITTLLRNDVHTREVVLHLLGRLSSFNASKRHMSRLTHIDQPPISLDDNFRRRRIFMPDCTYGTSLNIVWVLLKLASGVTEQKVESIDPKFCQLAFYIKRKMPEVENGTTDATSDETNELKRILHSMNTMLGFLSTNNAGMGDEAELMGALEKQNIDVKKTYEAKFITQIFWSTLHGLGMLYLPSIQEFLKLIIFTLQTAQSSPDSMNDRGLLEIVSHVFTWRCVMQHPKFVELLCHYINISLLFFIRCALLQKVDQAKTIQAQTLEGKALYLHLVDMYASGKLGETDASPQFTVLPVDFIEIVLDIAKNLATMKYYLDHLKPEDLNVLEHLDFDLLMATCIYIMKAPQHIIKNLTLKCETVSSIILNLSRANGIGHFAKSGIAKHHLVDGLTITFIMSQKADYNSRVSCRVNVIQTLSQLFGIDVYRKSFVNNIMVNQENFVHFMHLLLSDTSFIFEEVVAFLTEIRRREVEGITETPREPSQRGNSSGRQGQTQEGEEEEDPMIQEGAIDANQLKTMSFQELQGRTRTLVEYGTEITTLLYTLCKEFNKGIRDMAVLLPQIASCLGCCLESLAGENSYKLKVKNMAQYNFQPKTWLSNVVKCYLALYGGDQPDHSEALMKAIVSEGRYFKPTNFERAFRIVTREMLLNSADRRSFFNMSKKLSQYANATNALYKNAMEAEIPDEFMDPIMMDIMEDPVLLPTSGIIMDRKNIERHLMSESTDPFSRQPLTKSELVPQPELKKKIDEFIVSISQKHDTSDDMYLA</sequence>
<dbReference type="InterPro" id="IPR019474">
    <property type="entry name" value="Ub_conjug_fac_E4_core"/>
</dbReference>
<dbReference type="InterPro" id="IPR045132">
    <property type="entry name" value="UBE4"/>
</dbReference>
<dbReference type="GO" id="GO:0000151">
    <property type="term" value="C:ubiquitin ligase complex"/>
    <property type="evidence" value="ECO:0007669"/>
    <property type="project" value="InterPro"/>
</dbReference>
<keyword evidence="10" id="KW-0539">Nucleus</keyword>
<dbReference type="Pfam" id="PF10408">
    <property type="entry name" value="Ufd2P_core"/>
    <property type="match status" value="1"/>
</dbReference>
<organism evidence="13 14">
    <name type="scientific">Babesia gibsoni</name>
    <dbReference type="NCBI Taxonomy" id="33632"/>
    <lineage>
        <taxon>Eukaryota</taxon>
        <taxon>Sar</taxon>
        <taxon>Alveolata</taxon>
        <taxon>Apicomplexa</taxon>
        <taxon>Aconoidasida</taxon>
        <taxon>Piroplasmida</taxon>
        <taxon>Babesiidae</taxon>
        <taxon>Babesia</taxon>
    </lineage>
</organism>
<evidence type="ECO:0000313" key="13">
    <source>
        <dbReference type="EMBL" id="KAK1443447.1"/>
    </source>
</evidence>
<evidence type="ECO:0000259" key="12">
    <source>
        <dbReference type="PROSITE" id="PS51698"/>
    </source>
</evidence>
<dbReference type="Gene3D" id="3.30.40.10">
    <property type="entry name" value="Zinc/RING finger domain, C3HC4 (zinc finger)"/>
    <property type="match status" value="1"/>
</dbReference>
<comment type="similarity">
    <text evidence="5">Belongs to the ubiquitin conjugation factor E4 family.</text>
</comment>
<dbReference type="PROSITE" id="PS51698">
    <property type="entry name" value="U_BOX"/>
    <property type="match status" value="1"/>
</dbReference>
<evidence type="ECO:0000313" key="14">
    <source>
        <dbReference type="Proteomes" id="UP001230268"/>
    </source>
</evidence>
<dbReference type="SMART" id="SM00504">
    <property type="entry name" value="Ubox"/>
    <property type="match status" value="1"/>
</dbReference>
<protein>
    <recommendedName>
        <fullName evidence="6">RING-type E3 ubiquitin transferase</fullName>
        <ecNumber evidence="6">2.3.2.27</ecNumber>
    </recommendedName>
</protein>
<comment type="caution">
    <text evidence="13">The sequence shown here is derived from an EMBL/GenBank/DDBJ whole genome shotgun (WGS) entry which is preliminary data.</text>
</comment>
<dbReference type="EMBL" id="JAVEPI010000002">
    <property type="protein sequence ID" value="KAK1443447.1"/>
    <property type="molecule type" value="Genomic_DNA"/>
</dbReference>
<evidence type="ECO:0000256" key="4">
    <source>
        <dbReference type="ARBA" id="ARBA00004906"/>
    </source>
</evidence>